<organism evidence="3 4">
    <name type="scientific">Gigaspora margarita</name>
    <dbReference type="NCBI Taxonomy" id="4874"/>
    <lineage>
        <taxon>Eukaryota</taxon>
        <taxon>Fungi</taxon>
        <taxon>Fungi incertae sedis</taxon>
        <taxon>Mucoromycota</taxon>
        <taxon>Glomeromycotina</taxon>
        <taxon>Glomeromycetes</taxon>
        <taxon>Diversisporales</taxon>
        <taxon>Gigasporaceae</taxon>
        <taxon>Gigaspora</taxon>
    </lineage>
</organism>
<feature type="transmembrane region" description="Helical" evidence="1">
    <location>
        <begin position="12"/>
        <end position="31"/>
    </location>
</feature>
<reference evidence="3 4" key="1">
    <citation type="submission" date="2021-06" db="EMBL/GenBank/DDBJ databases">
        <authorList>
            <person name="Kallberg Y."/>
            <person name="Tangrot J."/>
            <person name="Rosling A."/>
        </authorList>
    </citation>
    <scope>NUCLEOTIDE SEQUENCE [LARGE SCALE GENOMIC DNA]</scope>
    <source>
        <strain evidence="3 4">120-4 pot B 10/14</strain>
    </source>
</reference>
<keyword evidence="1" id="KW-1133">Transmembrane helix</keyword>
<sequence>EAVNVTNNALSPIIPMLDVVITLINEIFVIYENAQFNKRMSRFIINRILSVETTIKFLKSQTKHNENFQDLQHQESFINFQATLRKIKMFVEKVTRLRAFETFLCATNIKKEFIELMKEYEACMTDLIFTMIIVFNEQRRIDNNILTDTYQNN</sequence>
<accession>A0ABN7VFE6</accession>
<evidence type="ECO:0000256" key="1">
    <source>
        <dbReference type="SAM" id="Phobius"/>
    </source>
</evidence>
<dbReference type="InterPro" id="IPR054000">
    <property type="entry name" value="MLKL_N"/>
</dbReference>
<feature type="non-terminal residue" evidence="3">
    <location>
        <position position="1"/>
    </location>
</feature>
<dbReference type="CDD" id="cd21037">
    <property type="entry name" value="MLKL_NTD"/>
    <property type="match status" value="1"/>
</dbReference>
<dbReference type="EMBL" id="CAJVQB010013056">
    <property type="protein sequence ID" value="CAG8759690.1"/>
    <property type="molecule type" value="Genomic_DNA"/>
</dbReference>
<evidence type="ECO:0000313" key="3">
    <source>
        <dbReference type="EMBL" id="CAG8759690.1"/>
    </source>
</evidence>
<evidence type="ECO:0000313" key="4">
    <source>
        <dbReference type="Proteomes" id="UP000789901"/>
    </source>
</evidence>
<dbReference type="InterPro" id="IPR036537">
    <property type="entry name" value="Adaptor_Cbl_N_dom_sf"/>
</dbReference>
<name>A0ABN7VFE6_GIGMA</name>
<keyword evidence="1" id="KW-0472">Membrane</keyword>
<dbReference type="Proteomes" id="UP000789901">
    <property type="component" value="Unassembled WGS sequence"/>
</dbReference>
<gene>
    <name evidence="3" type="ORF">GMARGA_LOCUS17330</name>
</gene>
<dbReference type="Gene3D" id="1.20.930.20">
    <property type="entry name" value="Adaptor protein Cbl, N-terminal domain"/>
    <property type="match status" value="1"/>
</dbReference>
<proteinExistence type="predicted"/>
<dbReference type="Pfam" id="PF22215">
    <property type="entry name" value="MLKL_N"/>
    <property type="match status" value="1"/>
</dbReference>
<keyword evidence="1" id="KW-0812">Transmembrane</keyword>
<feature type="domain" description="Mixed lineage kinase" evidence="2">
    <location>
        <begin position="18"/>
        <end position="124"/>
    </location>
</feature>
<evidence type="ECO:0000259" key="2">
    <source>
        <dbReference type="Pfam" id="PF22215"/>
    </source>
</evidence>
<protein>
    <submittedName>
        <fullName evidence="3">26314_t:CDS:1</fullName>
    </submittedName>
</protein>
<comment type="caution">
    <text evidence="3">The sequence shown here is derived from an EMBL/GenBank/DDBJ whole genome shotgun (WGS) entry which is preliminary data.</text>
</comment>
<dbReference type="InterPro" id="IPR059179">
    <property type="entry name" value="MLKL-like_MCAfunc"/>
</dbReference>
<keyword evidence="4" id="KW-1185">Reference proteome</keyword>